<keyword evidence="1 6" id="KW-0436">Ligase</keyword>
<keyword evidence="2" id="KW-0276">Fatty acid metabolism</keyword>
<dbReference type="STRING" id="10195.A0A3M7PLW7"/>
<protein>
    <recommendedName>
        <fullName evidence="4">long-chain-fatty-acid--CoA ligase</fullName>
        <ecNumber evidence="4">6.2.1.3</ecNumber>
    </recommendedName>
</protein>
<gene>
    <name evidence="6" type="ORF">BpHYR1_044792</name>
</gene>
<dbReference type="PROSITE" id="PS00455">
    <property type="entry name" value="AMP_BINDING"/>
    <property type="match status" value="1"/>
</dbReference>
<dbReference type="Pfam" id="PF00501">
    <property type="entry name" value="AMP-binding"/>
    <property type="match status" value="1"/>
</dbReference>
<dbReference type="InterPro" id="IPR020845">
    <property type="entry name" value="AMP-binding_CS"/>
</dbReference>
<dbReference type="GO" id="GO:0016020">
    <property type="term" value="C:membrane"/>
    <property type="evidence" value="ECO:0007669"/>
    <property type="project" value="TreeGrafter"/>
</dbReference>
<evidence type="ECO:0000256" key="4">
    <source>
        <dbReference type="ARBA" id="ARBA00026121"/>
    </source>
</evidence>
<name>A0A3M7PLW7_BRAPC</name>
<evidence type="ECO:0000256" key="3">
    <source>
        <dbReference type="ARBA" id="ARBA00023098"/>
    </source>
</evidence>
<proteinExistence type="predicted"/>
<comment type="caution">
    <text evidence="6">The sequence shown here is derived from an EMBL/GenBank/DDBJ whole genome shotgun (WGS) entry which is preliminary data.</text>
</comment>
<dbReference type="GO" id="GO:0004467">
    <property type="term" value="F:long-chain fatty acid-CoA ligase activity"/>
    <property type="evidence" value="ECO:0007669"/>
    <property type="project" value="UniProtKB-EC"/>
</dbReference>
<dbReference type="PANTHER" id="PTHR43272:SF32">
    <property type="entry name" value="AMP-DEPENDENT SYNTHETASE_LIGASE DOMAIN-CONTAINING PROTEIN"/>
    <property type="match status" value="1"/>
</dbReference>
<dbReference type="OrthoDB" id="3633556at2759"/>
<dbReference type="EMBL" id="REGN01009932">
    <property type="protein sequence ID" value="RNA00070.1"/>
    <property type="molecule type" value="Genomic_DNA"/>
</dbReference>
<keyword evidence="3" id="KW-0443">Lipid metabolism</keyword>
<dbReference type="EC" id="6.2.1.3" evidence="4"/>
<dbReference type="SUPFAM" id="SSF56801">
    <property type="entry name" value="Acetyl-CoA synthetase-like"/>
    <property type="match status" value="1"/>
</dbReference>
<dbReference type="PANTHER" id="PTHR43272">
    <property type="entry name" value="LONG-CHAIN-FATTY-ACID--COA LIGASE"/>
    <property type="match status" value="1"/>
</dbReference>
<evidence type="ECO:0000313" key="7">
    <source>
        <dbReference type="Proteomes" id="UP000276133"/>
    </source>
</evidence>
<evidence type="ECO:0000313" key="6">
    <source>
        <dbReference type="EMBL" id="RNA00070.1"/>
    </source>
</evidence>
<evidence type="ECO:0000256" key="2">
    <source>
        <dbReference type="ARBA" id="ARBA00022832"/>
    </source>
</evidence>
<organism evidence="6 7">
    <name type="scientific">Brachionus plicatilis</name>
    <name type="common">Marine rotifer</name>
    <name type="synonym">Brachionus muelleri</name>
    <dbReference type="NCBI Taxonomy" id="10195"/>
    <lineage>
        <taxon>Eukaryota</taxon>
        <taxon>Metazoa</taxon>
        <taxon>Spiralia</taxon>
        <taxon>Gnathifera</taxon>
        <taxon>Rotifera</taxon>
        <taxon>Eurotatoria</taxon>
        <taxon>Monogononta</taxon>
        <taxon>Pseudotrocha</taxon>
        <taxon>Ploima</taxon>
        <taxon>Brachionidae</taxon>
        <taxon>Brachionus</taxon>
    </lineage>
</organism>
<sequence length="663" mass="74381">MIDEIETIRDVWKDGPDTLCPADSYFSSSLDQPVLLRQGTDKYKPMSIYTMFKNLIDENPFHYALAYKKNLNDDWIKITFNDYWKMCHRAAKSFIQLGLQPSECVCILGFNAPQWFIAHLGAIIAGGVGCGIYTTNSVEQIEFILKDCKAKIVVVENAALLKKVVNCSKSLEISKIIQYSGEVENTHVLSWNEFMEHGIDVCDSDLSFREKTLAPNKCASLIYTSGTTGNPKAAMISHDNITYLVRYMCGASFLKKYEERFISYLPLSHIAAQLLDIFAPLNLGITVYFAQPDALKGSLNDTMRQVRPTYFFGVPRVWEKIQEKVQSNLNNLTGIKLSLFQWAQKVASQKIKASFKGESSICDPSFVAAKILVLNKVHKLLGLDKCRVFYSGAAPITKETLDFFINLGIPLCEVYGMSESTGPHSIGTAVANKVTSVGLLRQFNRSKLREKNAEGCGELLISGRHVFMGYLNDEEKTKEAFESEEWLRTGDEAKIINNYIFITGRLKEIIITAGGENIAPVPIEDNLKNELPSLISNCMLIGDKKKYLVILITLKCKLNPETGEPLDELNTECINYLESINSTSKNITDIIDNKDPIVYKAIEEGLKNANKKAPSRAANIQKFFILPRDFSLANGELGPTLKLRRPIVAKMYTDVIESLYKDN</sequence>
<evidence type="ECO:0000259" key="5">
    <source>
        <dbReference type="Pfam" id="PF00501"/>
    </source>
</evidence>
<dbReference type="Proteomes" id="UP000276133">
    <property type="component" value="Unassembled WGS sequence"/>
</dbReference>
<dbReference type="Pfam" id="PF23562">
    <property type="entry name" value="AMP-binding_C_3"/>
    <property type="match status" value="1"/>
</dbReference>
<dbReference type="Gene3D" id="3.40.50.12780">
    <property type="entry name" value="N-terminal domain of ligase-like"/>
    <property type="match status" value="1"/>
</dbReference>
<dbReference type="InterPro" id="IPR000873">
    <property type="entry name" value="AMP-dep_synth/lig_dom"/>
</dbReference>
<keyword evidence="7" id="KW-1185">Reference proteome</keyword>
<accession>A0A3M7PLW7</accession>
<reference evidence="6 7" key="1">
    <citation type="journal article" date="2018" name="Sci. Rep.">
        <title>Genomic signatures of local adaptation to the degree of environmental predictability in rotifers.</title>
        <authorList>
            <person name="Franch-Gras L."/>
            <person name="Hahn C."/>
            <person name="Garcia-Roger E.M."/>
            <person name="Carmona M.J."/>
            <person name="Serra M."/>
            <person name="Gomez A."/>
        </authorList>
    </citation>
    <scope>NUCLEOTIDE SEQUENCE [LARGE SCALE GENOMIC DNA]</scope>
    <source>
        <strain evidence="6">HYR1</strain>
    </source>
</reference>
<dbReference type="AlphaFoldDB" id="A0A3M7PLW7"/>
<evidence type="ECO:0000256" key="1">
    <source>
        <dbReference type="ARBA" id="ARBA00022598"/>
    </source>
</evidence>
<dbReference type="GO" id="GO:0005783">
    <property type="term" value="C:endoplasmic reticulum"/>
    <property type="evidence" value="ECO:0007669"/>
    <property type="project" value="TreeGrafter"/>
</dbReference>
<feature type="domain" description="AMP-dependent synthetase/ligase" evidence="5">
    <location>
        <begin position="63"/>
        <end position="471"/>
    </location>
</feature>
<dbReference type="InterPro" id="IPR042099">
    <property type="entry name" value="ANL_N_sf"/>
</dbReference>